<dbReference type="InterPro" id="IPR003593">
    <property type="entry name" value="AAA+_ATPase"/>
</dbReference>
<dbReference type="EMBL" id="SLZZ01000020">
    <property type="protein sequence ID" value="TCS77127.1"/>
    <property type="molecule type" value="Genomic_DNA"/>
</dbReference>
<dbReference type="InterPro" id="IPR050107">
    <property type="entry name" value="ABC_carbohydrate_import_ATPase"/>
</dbReference>
<dbReference type="FunFam" id="3.40.50.300:FF:000127">
    <property type="entry name" value="Ribose import ATP-binding protein RbsA"/>
    <property type="match status" value="1"/>
</dbReference>
<evidence type="ECO:0000256" key="9">
    <source>
        <dbReference type="ARBA" id="ARBA00022967"/>
    </source>
</evidence>
<evidence type="ECO:0000313" key="13">
    <source>
        <dbReference type="Proteomes" id="UP000295726"/>
    </source>
</evidence>
<evidence type="ECO:0000259" key="11">
    <source>
        <dbReference type="PROSITE" id="PS50893"/>
    </source>
</evidence>
<accession>A0A4R3K3B0</accession>
<keyword evidence="4" id="KW-1003">Cell membrane</keyword>
<sequence length="507" mass="56851">MSSERKIICKFDHVTKKFPGVTALDRVSFEIAIGEVHAIVGENGAGKSTLMNVLSGVYPPTEGDVYFQDQKVSFQSPHMAQKMGIAMIHQELSLAPHMTVAENVFINRMPKKTSSLIDKGKMAEQCKKYLNDLGVYHIEPNTIVKNLSTSEQQLVEIAKAMSLNAKLVIMDEPTSSLTPTEVEFLIHIIEKLRSQEVAILYISHKLEEVLRISDYITVMRDGRHIKTALKEELDEHKMISLMVGRNFEKAVEREFKSYNKSEFPILSVRHIYDYTGKVKDVSFDLYKGEILGLTGLVGAGRTELLQCIFGANKMKSGEIYIEGKRVQIKECQDAIANGIALIPEGRKTQGLFLKMTVEENMLMVYQQQQTGSLGMLKKKALRGAAGGQRERLAIKTPSLEQKIINLSGGNQQKVILARWLLNKPKILFMDEPTNGIDVGAKKEIYKIIIELAASGVSVIMVSSEMTEVLSLSDRIMVMHDGMIRGKISHKEATQEKIMEFTLDKLEK</sequence>
<reference evidence="12 13" key="1">
    <citation type="submission" date="2019-03" db="EMBL/GenBank/DDBJ databases">
        <title>Genomic Encyclopedia of Type Strains, Phase IV (KMG-IV): sequencing the most valuable type-strain genomes for metagenomic binning, comparative biology and taxonomic classification.</title>
        <authorList>
            <person name="Goeker M."/>
        </authorList>
    </citation>
    <scope>NUCLEOTIDE SEQUENCE [LARGE SCALE GENOMIC DNA]</scope>
    <source>
        <strain evidence="12 13">DSM 29489</strain>
    </source>
</reference>
<dbReference type="PROSITE" id="PS50893">
    <property type="entry name" value="ABC_TRANSPORTER_2"/>
    <property type="match status" value="1"/>
</dbReference>
<dbReference type="InterPro" id="IPR003439">
    <property type="entry name" value="ABC_transporter-like_ATP-bd"/>
</dbReference>
<keyword evidence="3" id="KW-0813">Transport</keyword>
<dbReference type="GO" id="GO:0015749">
    <property type="term" value="P:monosaccharide transmembrane transport"/>
    <property type="evidence" value="ECO:0007669"/>
    <property type="project" value="UniProtKB-ARBA"/>
</dbReference>
<protein>
    <submittedName>
        <fullName evidence="12">Ribose transport system ATP-binding protein</fullName>
    </submittedName>
</protein>
<dbReference type="OrthoDB" id="9771863at2"/>
<keyword evidence="6" id="KW-0677">Repeat</keyword>
<keyword evidence="8 12" id="KW-0067">ATP-binding</keyword>
<evidence type="ECO:0000256" key="10">
    <source>
        <dbReference type="ARBA" id="ARBA00023136"/>
    </source>
</evidence>
<evidence type="ECO:0000256" key="5">
    <source>
        <dbReference type="ARBA" id="ARBA00022597"/>
    </source>
</evidence>
<proteinExistence type="predicted"/>
<name>A0A4R3K3B0_9FIRM</name>
<dbReference type="InterPro" id="IPR017871">
    <property type="entry name" value="ABC_transporter-like_CS"/>
</dbReference>
<dbReference type="CDD" id="cd03216">
    <property type="entry name" value="ABC_Carb_Monos_I"/>
    <property type="match status" value="1"/>
</dbReference>
<dbReference type="GO" id="GO:0005886">
    <property type="term" value="C:plasma membrane"/>
    <property type="evidence" value="ECO:0007669"/>
    <property type="project" value="UniProtKB-SubCell"/>
</dbReference>
<keyword evidence="13" id="KW-1185">Reference proteome</keyword>
<evidence type="ECO:0000256" key="3">
    <source>
        <dbReference type="ARBA" id="ARBA00022448"/>
    </source>
</evidence>
<evidence type="ECO:0000256" key="4">
    <source>
        <dbReference type="ARBA" id="ARBA00022475"/>
    </source>
</evidence>
<evidence type="ECO:0000256" key="7">
    <source>
        <dbReference type="ARBA" id="ARBA00022741"/>
    </source>
</evidence>
<dbReference type="PANTHER" id="PTHR43790">
    <property type="entry name" value="CARBOHYDRATE TRANSPORT ATP-BINDING PROTEIN MG119-RELATED"/>
    <property type="match status" value="1"/>
</dbReference>
<dbReference type="InterPro" id="IPR027417">
    <property type="entry name" value="P-loop_NTPase"/>
</dbReference>
<dbReference type="PROSITE" id="PS00211">
    <property type="entry name" value="ABC_TRANSPORTER_1"/>
    <property type="match status" value="1"/>
</dbReference>
<dbReference type="AlphaFoldDB" id="A0A4R3K3B0"/>
<dbReference type="SMART" id="SM00382">
    <property type="entry name" value="AAA"/>
    <property type="match status" value="2"/>
</dbReference>
<dbReference type="CDD" id="cd03215">
    <property type="entry name" value="ABC_Carb_Monos_II"/>
    <property type="match status" value="1"/>
</dbReference>
<evidence type="ECO:0000313" key="12">
    <source>
        <dbReference type="EMBL" id="TCS77127.1"/>
    </source>
</evidence>
<keyword evidence="10" id="KW-0472">Membrane</keyword>
<evidence type="ECO:0000256" key="1">
    <source>
        <dbReference type="ARBA" id="ARBA00004202"/>
    </source>
</evidence>
<dbReference type="SUPFAM" id="SSF52540">
    <property type="entry name" value="P-loop containing nucleoside triphosphate hydrolases"/>
    <property type="match status" value="2"/>
</dbReference>
<dbReference type="GO" id="GO:0005524">
    <property type="term" value="F:ATP binding"/>
    <property type="evidence" value="ECO:0007669"/>
    <property type="project" value="UniProtKB-KW"/>
</dbReference>
<dbReference type="Pfam" id="PF00005">
    <property type="entry name" value="ABC_tran"/>
    <property type="match status" value="2"/>
</dbReference>
<dbReference type="Proteomes" id="UP000295726">
    <property type="component" value="Unassembled WGS sequence"/>
</dbReference>
<comment type="subcellular location">
    <subcellularLocation>
        <location evidence="2">Cell inner membrane</location>
    </subcellularLocation>
    <subcellularLocation>
        <location evidence="1">Cell membrane</location>
        <topology evidence="1">Peripheral membrane protein</topology>
    </subcellularLocation>
</comment>
<gene>
    <name evidence="12" type="ORF">EDD59_12049</name>
</gene>
<dbReference type="GO" id="GO:0016887">
    <property type="term" value="F:ATP hydrolysis activity"/>
    <property type="evidence" value="ECO:0007669"/>
    <property type="project" value="InterPro"/>
</dbReference>
<keyword evidence="5" id="KW-0762">Sugar transport</keyword>
<evidence type="ECO:0000256" key="8">
    <source>
        <dbReference type="ARBA" id="ARBA00022840"/>
    </source>
</evidence>
<comment type="caution">
    <text evidence="12">The sequence shown here is derived from an EMBL/GenBank/DDBJ whole genome shotgun (WGS) entry which is preliminary data.</text>
</comment>
<dbReference type="FunFam" id="3.40.50.300:FF:000126">
    <property type="entry name" value="Galactose/methyl galactoside import ATP-binding protein MglA"/>
    <property type="match status" value="1"/>
</dbReference>
<keyword evidence="7" id="KW-0547">Nucleotide-binding</keyword>
<keyword evidence="9" id="KW-1278">Translocase</keyword>
<dbReference type="PANTHER" id="PTHR43790:SF3">
    <property type="entry name" value="D-ALLOSE IMPORT ATP-BINDING PROTEIN ALSA-RELATED"/>
    <property type="match status" value="1"/>
</dbReference>
<organism evidence="12 13">
    <name type="scientific">Muricomes intestini</name>
    <dbReference type="NCBI Taxonomy" id="1796634"/>
    <lineage>
        <taxon>Bacteria</taxon>
        <taxon>Bacillati</taxon>
        <taxon>Bacillota</taxon>
        <taxon>Clostridia</taxon>
        <taxon>Lachnospirales</taxon>
        <taxon>Lachnospiraceae</taxon>
        <taxon>Muricomes</taxon>
    </lineage>
</organism>
<feature type="domain" description="ABC transporter" evidence="11">
    <location>
        <begin position="9"/>
        <end position="505"/>
    </location>
</feature>
<evidence type="ECO:0000256" key="2">
    <source>
        <dbReference type="ARBA" id="ARBA00004533"/>
    </source>
</evidence>
<dbReference type="Gene3D" id="3.40.50.300">
    <property type="entry name" value="P-loop containing nucleotide triphosphate hydrolases"/>
    <property type="match status" value="2"/>
</dbReference>
<dbReference type="RefSeq" id="WP_132382592.1">
    <property type="nucleotide sequence ID" value="NZ_DAISCH010000122.1"/>
</dbReference>
<evidence type="ECO:0000256" key="6">
    <source>
        <dbReference type="ARBA" id="ARBA00022737"/>
    </source>
</evidence>